<keyword evidence="3" id="KW-1185">Reference proteome</keyword>
<dbReference type="InterPro" id="IPR001173">
    <property type="entry name" value="Glyco_trans_2-like"/>
</dbReference>
<evidence type="ECO:0000313" key="3">
    <source>
        <dbReference type="Proteomes" id="UP000249254"/>
    </source>
</evidence>
<dbReference type="PANTHER" id="PTHR43685">
    <property type="entry name" value="GLYCOSYLTRANSFERASE"/>
    <property type="match status" value="1"/>
</dbReference>
<dbReference type="GO" id="GO:0016740">
    <property type="term" value="F:transferase activity"/>
    <property type="evidence" value="ECO:0007669"/>
    <property type="project" value="UniProtKB-KW"/>
</dbReference>
<dbReference type="SUPFAM" id="SSF53448">
    <property type="entry name" value="Nucleotide-diphospho-sugar transferases"/>
    <property type="match status" value="1"/>
</dbReference>
<evidence type="ECO:0000259" key="1">
    <source>
        <dbReference type="Pfam" id="PF00535"/>
    </source>
</evidence>
<feature type="domain" description="Glycosyltransferase 2-like" evidence="1">
    <location>
        <begin position="10"/>
        <end position="108"/>
    </location>
</feature>
<dbReference type="CDD" id="cd00761">
    <property type="entry name" value="Glyco_tranf_GTA_type"/>
    <property type="match status" value="1"/>
</dbReference>
<dbReference type="InterPro" id="IPR029044">
    <property type="entry name" value="Nucleotide-diphossugar_trans"/>
</dbReference>
<proteinExistence type="predicted"/>
<accession>A0A328ALV2</accession>
<evidence type="ECO:0000313" key="2">
    <source>
        <dbReference type="EMBL" id="RAK55830.1"/>
    </source>
</evidence>
<comment type="caution">
    <text evidence="2">The sequence shown here is derived from an EMBL/GenBank/DDBJ whole genome shotgun (WGS) entry which is preliminary data.</text>
</comment>
<dbReference type="AlphaFoldDB" id="A0A328ALV2"/>
<dbReference type="InterPro" id="IPR050834">
    <property type="entry name" value="Glycosyltransf_2"/>
</dbReference>
<name>A0A328ALV2_9CAUL</name>
<organism evidence="2 3">
    <name type="scientific">Phenylobacterium soli</name>
    <dbReference type="NCBI Taxonomy" id="2170551"/>
    <lineage>
        <taxon>Bacteria</taxon>
        <taxon>Pseudomonadati</taxon>
        <taxon>Pseudomonadota</taxon>
        <taxon>Alphaproteobacteria</taxon>
        <taxon>Caulobacterales</taxon>
        <taxon>Caulobacteraceae</taxon>
        <taxon>Phenylobacterium</taxon>
    </lineage>
</organism>
<sequence length="325" mass="34776">MAQNDADVGVIIAAYNAERTIARAIASALAEPEACEVIVVVDGATDATAQAARAADDGSGRLQVIELALSGGPAAARNLAISKSRAAWVCPLDSDDFFLPGRLGRLRAETGYCDFVADDLLRVIEGRLDAPPHPMIGERMKLPMCLDLETFARANISRPHLPRAELGFLKPLMRRSFLTSHHLVYDESLRLGEDFILYAKALAIGARFKVIGPCGYMAVERADSISGSHGAAELRSLVDASRRLERFRLTPDELAAVREHRAHVAAKLALREFLDAKRAAGLVGAAAVLARAPSAAPYVVTTIAADVLRRRRSAKPAEPARAAAA</sequence>
<gene>
    <name evidence="2" type="ORF">DJ017_15585</name>
</gene>
<dbReference type="Pfam" id="PF00535">
    <property type="entry name" value="Glycos_transf_2"/>
    <property type="match status" value="1"/>
</dbReference>
<dbReference type="OrthoDB" id="9806521at2"/>
<dbReference type="EMBL" id="QFYQ01000001">
    <property type="protein sequence ID" value="RAK55830.1"/>
    <property type="molecule type" value="Genomic_DNA"/>
</dbReference>
<reference evidence="3" key="1">
    <citation type="submission" date="2018-05" db="EMBL/GenBank/DDBJ databases">
        <authorList>
            <person name="Li X."/>
        </authorList>
    </citation>
    <scope>NUCLEOTIDE SEQUENCE [LARGE SCALE GENOMIC DNA]</scope>
    <source>
        <strain evidence="3">LX32</strain>
    </source>
</reference>
<protein>
    <submittedName>
        <fullName evidence="2">Glycosyl transferase family A</fullName>
    </submittedName>
</protein>
<dbReference type="Proteomes" id="UP000249254">
    <property type="component" value="Unassembled WGS sequence"/>
</dbReference>
<dbReference type="Gene3D" id="3.90.550.10">
    <property type="entry name" value="Spore Coat Polysaccharide Biosynthesis Protein SpsA, Chain A"/>
    <property type="match status" value="1"/>
</dbReference>
<keyword evidence="2" id="KW-0808">Transferase</keyword>
<dbReference type="RefSeq" id="WP_111529578.1">
    <property type="nucleotide sequence ID" value="NZ_JBHRSG010000003.1"/>
</dbReference>
<dbReference type="PANTHER" id="PTHR43685:SF2">
    <property type="entry name" value="GLYCOSYLTRANSFERASE 2-LIKE DOMAIN-CONTAINING PROTEIN"/>
    <property type="match status" value="1"/>
</dbReference>